<dbReference type="KEGG" id="tva:4760698"/>
<reference evidence="4" key="1">
    <citation type="submission" date="2006-10" db="EMBL/GenBank/DDBJ databases">
        <authorList>
            <person name="Amadeo P."/>
            <person name="Zhao Q."/>
            <person name="Wortman J."/>
            <person name="Fraser-Liggett C."/>
            <person name="Carlton J."/>
        </authorList>
    </citation>
    <scope>NUCLEOTIDE SEQUENCE</scope>
    <source>
        <strain evidence="4">G3</strain>
    </source>
</reference>
<evidence type="ECO:0000313" key="5">
    <source>
        <dbReference type="Proteomes" id="UP000001542"/>
    </source>
</evidence>
<dbReference type="InParanoid" id="A2EWU3"/>
<dbReference type="SMR" id="A2EWU3"/>
<gene>
    <name evidence="4" type="ORF">TVAG_174000</name>
</gene>
<feature type="domain" description="EF-hand" evidence="3">
    <location>
        <begin position="95"/>
        <end position="130"/>
    </location>
</feature>
<evidence type="ECO:0000259" key="3">
    <source>
        <dbReference type="PROSITE" id="PS50222"/>
    </source>
</evidence>
<dbReference type="Proteomes" id="UP000001542">
    <property type="component" value="Unassembled WGS sequence"/>
</dbReference>
<dbReference type="PANTHER" id="PTHR23048:SF59">
    <property type="entry name" value="EF-HAND SUPERFAMILY PROTEIN"/>
    <property type="match status" value="1"/>
</dbReference>
<dbReference type="GO" id="GO:0005509">
    <property type="term" value="F:calcium ion binding"/>
    <property type="evidence" value="ECO:0000318"/>
    <property type="project" value="GO_Central"/>
</dbReference>
<dbReference type="InterPro" id="IPR018247">
    <property type="entry name" value="EF_Hand_1_Ca_BS"/>
</dbReference>
<dbReference type="FunFam" id="1.10.238.10:FF:000817">
    <property type="entry name" value="EF hand family protein"/>
    <property type="match status" value="1"/>
</dbReference>
<keyword evidence="2" id="KW-0106">Calcium</keyword>
<evidence type="ECO:0000256" key="2">
    <source>
        <dbReference type="ARBA" id="ARBA00022837"/>
    </source>
</evidence>
<dbReference type="InterPro" id="IPR002048">
    <property type="entry name" value="EF_hand_dom"/>
</dbReference>
<dbReference type="FunFam" id="1.10.238.10:FF:000560">
    <property type="entry name" value="Centrin, putative"/>
    <property type="match status" value="1"/>
</dbReference>
<organism evidence="4 5">
    <name type="scientific">Trichomonas vaginalis (strain ATCC PRA-98 / G3)</name>
    <dbReference type="NCBI Taxonomy" id="412133"/>
    <lineage>
        <taxon>Eukaryota</taxon>
        <taxon>Metamonada</taxon>
        <taxon>Parabasalia</taxon>
        <taxon>Trichomonadida</taxon>
        <taxon>Trichomonadidae</taxon>
        <taxon>Trichomonas</taxon>
    </lineage>
</organism>
<dbReference type="VEuPathDB" id="TrichDB:TVAGG3_0813400"/>
<dbReference type="InterPro" id="IPR050230">
    <property type="entry name" value="CALM/Myosin/TropC-like"/>
</dbReference>
<evidence type="ECO:0000256" key="1">
    <source>
        <dbReference type="ARBA" id="ARBA00022737"/>
    </source>
</evidence>
<protein>
    <submittedName>
        <fullName evidence="4">EF hand family protein</fullName>
    </submittedName>
</protein>
<evidence type="ECO:0000313" key="4">
    <source>
        <dbReference type="EMBL" id="EAY02858.1"/>
    </source>
</evidence>
<keyword evidence="5" id="KW-1185">Reference proteome</keyword>
<dbReference type="PANTHER" id="PTHR23048">
    <property type="entry name" value="MYOSIN LIGHT CHAIN 1, 3"/>
    <property type="match status" value="1"/>
</dbReference>
<accession>A2EWU3</accession>
<dbReference type="SMART" id="SM00054">
    <property type="entry name" value="EFh"/>
    <property type="match status" value="2"/>
</dbReference>
<dbReference type="GO" id="GO:0005737">
    <property type="term" value="C:cytoplasm"/>
    <property type="evidence" value="ECO:0000318"/>
    <property type="project" value="GO_Central"/>
</dbReference>
<dbReference type="GO" id="GO:0030234">
    <property type="term" value="F:enzyme regulator activity"/>
    <property type="evidence" value="ECO:0000318"/>
    <property type="project" value="GO_Central"/>
</dbReference>
<keyword evidence="1" id="KW-0677">Repeat</keyword>
<sequence length="174" mass="19842">MTEGLAKEAQIILHCPFDITDKESEELRQAFNLFDTDGAGIIKAEEIRVVLAVLGFNPTYEEVQDLIARHNKGKLSEIAFEEFSEMILDKISELRPRSDLKRAFRKLDADGNDAISLQDLQDVSELLGQDLSRDELREIIMNARDKSSQFDIHTKDVGQITEKQFIQAIKKLYS</sequence>
<dbReference type="EMBL" id="DS113522">
    <property type="protein sequence ID" value="EAY02858.1"/>
    <property type="molecule type" value="Genomic_DNA"/>
</dbReference>
<dbReference type="PROSITE" id="PS00018">
    <property type="entry name" value="EF_HAND_1"/>
    <property type="match status" value="1"/>
</dbReference>
<feature type="domain" description="EF-hand" evidence="3">
    <location>
        <begin position="22"/>
        <end position="57"/>
    </location>
</feature>
<dbReference type="Gene3D" id="1.10.238.10">
    <property type="entry name" value="EF-hand"/>
    <property type="match status" value="2"/>
</dbReference>
<dbReference type="eggNOG" id="KOG0028">
    <property type="taxonomic scope" value="Eukaryota"/>
</dbReference>
<dbReference type="SUPFAM" id="SSF47473">
    <property type="entry name" value="EF-hand"/>
    <property type="match status" value="1"/>
</dbReference>
<dbReference type="VEuPathDB" id="TrichDB:TVAG_174000"/>
<name>A2EWU3_TRIV3</name>
<dbReference type="AlphaFoldDB" id="A2EWU3"/>
<dbReference type="PROSITE" id="PS50222">
    <property type="entry name" value="EF_HAND_2"/>
    <property type="match status" value="2"/>
</dbReference>
<dbReference type="OMA" id="EIIMNAR"/>
<dbReference type="CDD" id="cd00051">
    <property type="entry name" value="EFh"/>
    <property type="match status" value="1"/>
</dbReference>
<reference evidence="4" key="2">
    <citation type="journal article" date="2007" name="Science">
        <title>Draft genome sequence of the sexually transmitted pathogen Trichomonas vaginalis.</title>
        <authorList>
            <person name="Carlton J.M."/>
            <person name="Hirt R.P."/>
            <person name="Silva J.C."/>
            <person name="Delcher A.L."/>
            <person name="Schatz M."/>
            <person name="Zhao Q."/>
            <person name="Wortman J.R."/>
            <person name="Bidwell S.L."/>
            <person name="Alsmark U.C.M."/>
            <person name="Besteiro S."/>
            <person name="Sicheritz-Ponten T."/>
            <person name="Noel C.J."/>
            <person name="Dacks J.B."/>
            <person name="Foster P.G."/>
            <person name="Simillion C."/>
            <person name="Van de Peer Y."/>
            <person name="Miranda-Saavedra D."/>
            <person name="Barton G.J."/>
            <person name="Westrop G.D."/>
            <person name="Mueller S."/>
            <person name="Dessi D."/>
            <person name="Fiori P.L."/>
            <person name="Ren Q."/>
            <person name="Paulsen I."/>
            <person name="Zhang H."/>
            <person name="Bastida-Corcuera F.D."/>
            <person name="Simoes-Barbosa A."/>
            <person name="Brown M.T."/>
            <person name="Hayes R.D."/>
            <person name="Mukherjee M."/>
            <person name="Okumura C.Y."/>
            <person name="Schneider R."/>
            <person name="Smith A.J."/>
            <person name="Vanacova S."/>
            <person name="Villalvazo M."/>
            <person name="Haas B.J."/>
            <person name="Pertea M."/>
            <person name="Feldblyum T.V."/>
            <person name="Utterback T.R."/>
            <person name="Shu C.L."/>
            <person name="Osoegawa K."/>
            <person name="de Jong P.J."/>
            <person name="Hrdy I."/>
            <person name="Horvathova L."/>
            <person name="Zubacova Z."/>
            <person name="Dolezal P."/>
            <person name="Malik S.B."/>
            <person name="Logsdon J.M. Jr."/>
            <person name="Henze K."/>
            <person name="Gupta A."/>
            <person name="Wang C.C."/>
            <person name="Dunne R.L."/>
            <person name="Upcroft J.A."/>
            <person name="Upcroft P."/>
            <person name="White O."/>
            <person name="Salzberg S.L."/>
            <person name="Tang P."/>
            <person name="Chiu C.-H."/>
            <person name="Lee Y.-S."/>
            <person name="Embley T.M."/>
            <person name="Coombs G.H."/>
            <person name="Mottram J.C."/>
            <person name="Tachezy J."/>
            <person name="Fraser-Liggett C.M."/>
            <person name="Johnson P.J."/>
        </authorList>
    </citation>
    <scope>NUCLEOTIDE SEQUENCE [LARGE SCALE GENOMIC DNA]</scope>
    <source>
        <strain evidence="4">G3</strain>
    </source>
</reference>
<dbReference type="Pfam" id="PF13499">
    <property type="entry name" value="EF-hand_7"/>
    <property type="match status" value="2"/>
</dbReference>
<proteinExistence type="predicted"/>
<dbReference type="STRING" id="5722.A2EWU3"/>
<dbReference type="InterPro" id="IPR011992">
    <property type="entry name" value="EF-hand-dom_pair"/>
</dbReference>
<dbReference type="RefSeq" id="XP_001315081.1">
    <property type="nucleotide sequence ID" value="XM_001315046.1"/>
</dbReference>